<dbReference type="Proteomes" id="UP000053558">
    <property type="component" value="Unassembled WGS sequence"/>
</dbReference>
<accession>R7SC44</accession>
<evidence type="ECO:0008006" key="3">
    <source>
        <dbReference type="Google" id="ProtNLM"/>
    </source>
</evidence>
<dbReference type="EMBL" id="JH711778">
    <property type="protein sequence ID" value="EIW73718.1"/>
    <property type="molecule type" value="Genomic_DNA"/>
</dbReference>
<feature type="non-terminal residue" evidence="1">
    <location>
        <position position="140"/>
    </location>
</feature>
<dbReference type="KEGG" id="cput:CONPUDRAFT_34730"/>
<dbReference type="GeneID" id="19206775"/>
<organism evidence="1 2">
    <name type="scientific">Coniophora puteana (strain RWD-64-598)</name>
    <name type="common">Brown rot fungus</name>
    <dbReference type="NCBI Taxonomy" id="741705"/>
    <lineage>
        <taxon>Eukaryota</taxon>
        <taxon>Fungi</taxon>
        <taxon>Dikarya</taxon>
        <taxon>Basidiomycota</taxon>
        <taxon>Agaricomycotina</taxon>
        <taxon>Agaricomycetes</taxon>
        <taxon>Agaricomycetidae</taxon>
        <taxon>Boletales</taxon>
        <taxon>Coniophorineae</taxon>
        <taxon>Coniophoraceae</taxon>
        <taxon>Coniophora</taxon>
    </lineage>
</organism>
<dbReference type="eggNOG" id="ENOG502SMRK">
    <property type="taxonomic scope" value="Eukaryota"/>
</dbReference>
<evidence type="ECO:0000313" key="2">
    <source>
        <dbReference type="Proteomes" id="UP000053558"/>
    </source>
</evidence>
<evidence type="ECO:0000313" key="1">
    <source>
        <dbReference type="EMBL" id="EIW73718.1"/>
    </source>
</evidence>
<proteinExistence type="predicted"/>
<dbReference type="RefSeq" id="XP_007776106.1">
    <property type="nucleotide sequence ID" value="XM_007777916.1"/>
</dbReference>
<dbReference type="AlphaFoldDB" id="R7SC44"/>
<name>R7SC44_CONPW</name>
<sequence length="140" mass="15712">MIARITHRAPELFEASSSDGRRFICSDFFVRRFIYNSLNWVPRASTRAAQKTPDDADQQIYECFLRLSLFLRDAGIRHPELVINFDQTQVVMANNTTKTFEVEGARQVNVIGKEEKKAFTAVVGASAAGTALPVQLIFKG</sequence>
<gene>
    <name evidence="1" type="ORF">CONPUDRAFT_34730</name>
</gene>
<keyword evidence="2" id="KW-1185">Reference proteome</keyword>
<reference evidence="2" key="1">
    <citation type="journal article" date="2012" name="Science">
        <title>The Paleozoic origin of enzymatic lignin decomposition reconstructed from 31 fungal genomes.</title>
        <authorList>
            <person name="Floudas D."/>
            <person name="Binder M."/>
            <person name="Riley R."/>
            <person name="Barry K."/>
            <person name="Blanchette R.A."/>
            <person name="Henrissat B."/>
            <person name="Martinez A.T."/>
            <person name="Otillar R."/>
            <person name="Spatafora J.W."/>
            <person name="Yadav J.S."/>
            <person name="Aerts A."/>
            <person name="Benoit I."/>
            <person name="Boyd A."/>
            <person name="Carlson A."/>
            <person name="Copeland A."/>
            <person name="Coutinho P.M."/>
            <person name="de Vries R.P."/>
            <person name="Ferreira P."/>
            <person name="Findley K."/>
            <person name="Foster B."/>
            <person name="Gaskell J."/>
            <person name="Glotzer D."/>
            <person name="Gorecki P."/>
            <person name="Heitman J."/>
            <person name="Hesse C."/>
            <person name="Hori C."/>
            <person name="Igarashi K."/>
            <person name="Jurgens J.A."/>
            <person name="Kallen N."/>
            <person name="Kersten P."/>
            <person name="Kohler A."/>
            <person name="Kuees U."/>
            <person name="Kumar T.K.A."/>
            <person name="Kuo A."/>
            <person name="LaButti K."/>
            <person name="Larrondo L.F."/>
            <person name="Lindquist E."/>
            <person name="Ling A."/>
            <person name="Lombard V."/>
            <person name="Lucas S."/>
            <person name="Lundell T."/>
            <person name="Martin R."/>
            <person name="McLaughlin D.J."/>
            <person name="Morgenstern I."/>
            <person name="Morin E."/>
            <person name="Murat C."/>
            <person name="Nagy L.G."/>
            <person name="Nolan M."/>
            <person name="Ohm R.A."/>
            <person name="Patyshakuliyeva A."/>
            <person name="Rokas A."/>
            <person name="Ruiz-Duenas F.J."/>
            <person name="Sabat G."/>
            <person name="Salamov A."/>
            <person name="Samejima M."/>
            <person name="Schmutz J."/>
            <person name="Slot J.C."/>
            <person name="St John F."/>
            <person name="Stenlid J."/>
            <person name="Sun H."/>
            <person name="Sun S."/>
            <person name="Syed K."/>
            <person name="Tsang A."/>
            <person name="Wiebenga A."/>
            <person name="Young D."/>
            <person name="Pisabarro A."/>
            <person name="Eastwood D.C."/>
            <person name="Martin F."/>
            <person name="Cullen D."/>
            <person name="Grigoriev I.V."/>
            <person name="Hibbett D.S."/>
        </authorList>
    </citation>
    <scope>NUCLEOTIDE SEQUENCE [LARGE SCALE GENOMIC DNA]</scope>
    <source>
        <strain evidence="2">RWD-64-598 SS2</strain>
    </source>
</reference>
<dbReference type="OMA" id="IARITHR"/>
<protein>
    <recommendedName>
        <fullName evidence="3">DDE-1 domain-containing protein</fullName>
    </recommendedName>
</protein>
<dbReference type="OrthoDB" id="3341102at2759"/>